<dbReference type="PANTHER" id="PTHR23389:SF21">
    <property type="entry name" value="ATPASE FAMILY AAA DOMAIN-CONTAINING PROTEIN 5"/>
    <property type="match status" value="1"/>
</dbReference>
<evidence type="ECO:0000313" key="3">
    <source>
        <dbReference type="EMBL" id="KAK8727117.1"/>
    </source>
</evidence>
<dbReference type="InterPro" id="IPR003593">
    <property type="entry name" value="AAA+_ATPase"/>
</dbReference>
<dbReference type="InterPro" id="IPR003959">
    <property type="entry name" value="ATPase_AAA_core"/>
</dbReference>
<dbReference type="SUPFAM" id="SSF52540">
    <property type="entry name" value="P-loop containing nucleoside triphosphate hydrolases"/>
    <property type="match status" value="1"/>
</dbReference>
<dbReference type="PANTHER" id="PTHR23389">
    <property type="entry name" value="CHROMOSOME TRANSMISSION FIDELITY FACTOR 18"/>
    <property type="match status" value="1"/>
</dbReference>
<dbReference type="GO" id="GO:0003677">
    <property type="term" value="F:DNA binding"/>
    <property type="evidence" value="ECO:0007669"/>
    <property type="project" value="TreeGrafter"/>
</dbReference>
<feature type="region of interest" description="Disordered" evidence="1">
    <location>
        <begin position="1"/>
        <end position="20"/>
    </location>
</feature>
<organism evidence="3 4">
    <name type="scientific">Cherax quadricarinatus</name>
    <name type="common">Australian red claw crayfish</name>
    <dbReference type="NCBI Taxonomy" id="27406"/>
    <lineage>
        <taxon>Eukaryota</taxon>
        <taxon>Metazoa</taxon>
        <taxon>Ecdysozoa</taxon>
        <taxon>Arthropoda</taxon>
        <taxon>Crustacea</taxon>
        <taxon>Multicrustacea</taxon>
        <taxon>Malacostraca</taxon>
        <taxon>Eumalacostraca</taxon>
        <taxon>Eucarida</taxon>
        <taxon>Decapoda</taxon>
        <taxon>Pleocyemata</taxon>
        <taxon>Astacidea</taxon>
        <taxon>Parastacoidea</taxon>
        <taxon>Parastacidae</taxon>
        <taxon>Cherax</taxon>
    </lineage>
</organism>
<name>A0AAW0W9W1_CHEQU</name>
<evidence type="ECO:0000313" key="4">
    <source>
        <dbReference type="Proteomes" id="UP001445076"/>
    </source>
</evidence>
<feature type="region of interest" description="Disordered" evidence="1">
    <location>
        <begin position="227"/>
        <end position="247"/>
    </location>
</feature>
<dbReference type="Pfam" id="PF00004">
    <property type="entry name" value="AAA"/>
    <property type="match status" value="1"/>
</dbReference>
<dbReference type="Gene3D" id="3.40.50.300">
    <property type="entry name" value="P-loop containing nucleotide triphosphate hydrolases"/>
    <property type="match status" value="1"/>
</dbReference>
<keyword evidence="4" id="KW-1185">Reference proteome</keyword>
<reference evidence="3 4" key="1">
    <citation type="journal article" date="2024" name="BMC Genomics">
        <title>Genome assembly of redclaw crayfish (Cherax quadricarinatus) provides insights into its immune adaptation and hypoxia tolerance.</title>
        <authorList>
            <person name="Liu Z."/>
            <person name="Zheng J."/>
            <person name="Li H."/>
            <person name="Fang K."/>
            <person name="Wang S."/>
            <person name="He J."/>
            <person name="Zhou D."/>
            <person name="Weng S."/>
            <person name="Chi M."/>
            <person name="Gu Z."/>
            <person name="He J."/>
            <person name="Li F."/>
            <person name="Wang M."/>
        </authorList>
    </citation>
    <scope>NUCLEOTIDE SEQUENCE [LARGE SCALE GENOMIC DNA]</scope>
    <source>
        <strain evidence="3">ZL_2023a</strain>
    </source>
</reference>
<dbReference type="SMART" id="SM00382">
    <property type="entry name" value="AAA"/>
    <property type="match status" value="1"/>
</dbReference>
<dbReference type="GO" id="GO:0005524">
    <property type="term" value="F:ATP binding"/>
    <property type="evidence" value="ECO:0007669"/>
    <property type="project" value="InterPro"/>
</dbReference>
<comment type="caution">
    <text evidence="3">The sequence shown here is derived from an EMBL/GenBank/DDBJ whole genome shotgun (WGS) entry which is preliminary data.</text>
</comment>
<feature type="compositionally biased region" description="Polar residues" evidence="1">
    <location>
        <begin position="227"/>
        <end position="236"/>
    </location>
</feature>
<feature type="region of interest" description="Disordered" evidence="1">
    <location>
        <begin position="431"/>
        <end position="474"/>
    </location>
</feature>
<evidence type="ECO:0000256" key="1">
    <source>
        <dbReference type="SAM" id="MobiDB-lite"/>
    </source>
</evidence>
<protein>
    <recommendedName>
        <fullName evidence="2">AAA+ ATPase domain-containing protein</fullName>
    </recommendedName>
</protein>
<dbReference type="CDD" id="cd00009">
    <property type="entry name" value="AAA"/>
    <property type="match status" value="1"/>
</dbReference>
<feature type="compositionally biased region" description="Basic and acidic residues" evidence="1">
    <location>
        <begin position="782"/>
        <end position="801"/>
    </location>
</feature>
<dbReference type="Proteomes" id="UP001445076">
    <property type="component" value="Unassembled WGS sequence"/>
</dbReference>
<sequence length="1988" mass="225467">MSGAVDIQDTPQHARGQMGIQSFFKYPQETPSKQIEDKKGLLGYFKIVPRSAVIRNLTENQPENNPDCAEEDEVSIIRRDIEESSEVKDVHKDGRKTDGLWGSSCRASGKTEKCSFDIKEVPVGDENECVNFHKKIHSKLKTSKSEVSHKDIFTLNADTLCNAKEEYQCDQKKSSVPPAKKEFKSSDTPKKEKTNIFAFMMTNRGKQNEILKAMKEQENMNNTEFIGSKMAGQSPNKKQEQDSDFTKEASSCKLNIVQKKGADTEDSQVLKVGTSKLVSGSNAFVLMMANRHGQDKLHSKSIYSDEESEKPRAAFEANTSTDKELNCAKKRKRVDLDSSLQDFDLTVSTSVKNKRKRMNKEFESILEDIPNNEHAHSVEKETNVRNNRSVTTFPDCGNTVPNYCVEERVMQEIVSPVKSISFSDYMKEALERESHSKQGNVKADSEAHQGVGQGIKGKSHTDGKGTDPANNKIKQTRRIMKGNVSKLENDFAIDDTYKVVDSEDEAINKTIRMEMNNQNPGKSHRKRLRKKVTLIDSDDDTTSTCEKKLDSTMERQEDPCNQEDVDCCKKTGISKFFKKISQEERSVERSKHVFTVKADVHATYEGPEISTDIESFRSKVCDRQHSNIVNINKESMSESYNKDCNRSISKRIRKSQELEDLNKIEVLEQISITVSPKKSQVSSLNFISDVKVEEPLGELDAVMKREKGSAKISHYSDVVKENENTGKTKNELTKTSRKVLRASQDQNVNNEKKVKKEVSSEIECCEDQAQAVVTQKKSRKSISKEKQKVQEKGNLEDRNCGKEQVNVRRSLRRKKVTSEVEEENCPEETAAANKVKTSSCSLPSVESISDISFDSVSENDRTGDKCTSTKIHENDKENIVKYTSTLIQKPGKLRLRIKRIHNHPQHLVNNRRLSLKKSNIAESQTVQQKAKKLLQKAKGTRKFSVSKRKKALLDNVAKYEDKHVMLVNMALINSDVTNVSSFVGDKKASSKQTRKRKSAQALPKPTDATRRKRKQKNNLRVQKIKKTENETNEENCSRRHRPCRQAAITANKALDEHRKIVALEKGEKKLSKDSRRDPIAKDAKLAPIFYKKSKSPPCIEIIKVVTLSPAKLKARQDFLQSGVPDEIKKHQIVERSMQEEELSNWPMFPEVSHVQQRTNETLWKLGIPEIRLRETEHESYTPDASVWQKVFPYTNCLLDKTNSVSRGSLVHVPTLDSEDIASILAYMKSKNPNFPVYRVFKSYYDMKKRAVELYRKELEKERQAVIVLDDNDVKVKKKLRLKTKSTVLSRSKRCKLAGTRGQEEEASIQERSSLPLWHEKTPHSWTQVFAPKNGKQVIGNTENVKRLKMWLQEWKRKCQAYANKQKSMKKKLSRKDDWFEESDKSSSWDEDEFVNTYLLCGPPGIGKTAAVYALAAELGYRVLEVNASSRRPGRQVMSQLVEATQSHSVSNNSSHASGTVAAMFAAKLRSPSKKAPHFSLGEESQDSNNKDLEKTKAFSLVLFEDIDIVFEEWDDGFISTVNNFMATSKRPIVLTVTQASPSILSRIKGIYEKMEFTTPSEDLIAQHLQLVSLANGYHICFKDLVILVNTNKSDIRQSILDLQLLAISGSSHDRCDCRTCEVTDTSVILCKKSIDGSRGKDLSLGDIFPEVTNIKPRDTKLYKAGVCGKLQMKEDLNVMISALKSNKQVAGSDGVQKLDRKMSWTQMADNISSFLPFPLKKEVNKVKRYPLSANDPLVKMTSFWQRSSWLSLDDDDDDDDEPQPDVIEEAEENVKKIEIPLNVQNASKLCLNSLSNLYDTFTQLDILDSSQYLIHPRIQIKERGWWVRQPTAGLSDSQGSLHSQWAPLDVMNDITHELGQKAMIHCNEEICSVLEAVTAEDWPQLCLTSDSRQKLPSLLPYVSLDDSERSSHWDLMGSIASSLPLVNQLNRSVYLDYFSTLRSISRYDELCSALSKKRRGRRFLSQLAQLGLHISVQNKLKMANAMIT</sequence>
<dbReference type="GO" id="GO:0005634">
    <property type="term" value="C:nucleus"/>
    <property type="evidence" value="ECO:0007669"/>
    <property type="project" value="TreeGrafter"/>
</dbReference>
<proteinExistence type="predicted"/>
<dbReference type="GO" id="GO:0016887">
    <property type="term" value="F:ATP hydrolysis activity"/>
    <property type="evidence" value="ECO:0007669"/>
    <property type="project" value="InterPro"/>
</dbReference>
<accession>A0AAW0W9W1</accession>
<dbReference type="EMBL" id="JARKIK010000076">
    <property type="protein sequence ID" value="KAK8727117.1"/>
    <property type="molecule type" value="Genomic_DNA"/>
</dbReference>
<dbReference type="GO" id="GO:0061860">
    <property type="term" value="F:DNA clamp unloader activity"/>
    <property type="evidence" value="ECO:0007669"/>
    <property type="project" value="TreeGrafter"/>
</dbReference>
<gene>
    <name evidence="3" type="ORF">OTU49_009707</name>
</gene>
<feature type="compositionally biased region" description="Basic and acidic residues" evidence="1">
    <location>
        <begin position="237"/>
        <end position="247"/>
    </location>
</feature>
<feature type="domain" description="AAA+ ATPase" evidence="2">
    <location>
        <begin position="1393"/>
        <end position="1560"/>
    </location>
</feature>
<dbReference type="InterPro" id="IPR027417">
    <property type="entry name" value="P-loop_NTPase"/>
</dbReference>
<feature type="region of interest" description="Disordered" evidence="1">
    <location>
        <begin position="982"/>
        <end position="1038"/>
    </location>
</feature>
<feature type="region of interest" description="Disordered" evidence="1">
    <location>
        <begin position="780"/>
        <end position="803"/>
    </location>
</feature>
<evidence type="ECO:0000259" key="2">
    <source>
        <dbReference type="SMART" id="SM00382"/>
    </source>
</evidence>